<feature type="coiled-coil region" evidence="1">
    <location>
        <begin position="751"/>
        <end position="796"/>
    </location>
</feature>
<feature type="region of interest" description="Disordered" evidence="2">
    <location>
        <begin position="1"/>
        <end position="52"/>
    </location>
</feature>
<dbReference type="Proteomes" id="UP001375240">
    <property type="component" value="Unassembled WGS sequence"/>
</dbReference>
<accession>A0AAV9UFG8</accession>
<sequence>MTANTANRSASLDAGAGVDMGQKLTSPTPTMPSPSPKHQSSPPSDTIIAEDGKSTMPLDFPFELKDAIAIFDAILIKSKEANPFAESIQRDWHSQLWMSIRFHANFPKVAGSSGATAGSSPRAENLELKDHVMTLMKGLEEARNKEIHKVYIENVKSRDQTLSQTENQAAKDKFLVLVQSVYRLWRQRNDGPLPPPEAPLLLPPILPPTKSDIGLQTPTMGKASMSDTAASIKSNGTEKPGPSGLPSPADTSDTISDRTEVEDANKSTSPSQPTAQDNCHLITLPIATPPPNTFANSLHIAEIWRVTINRLYASHNGSLTKFRRPNWLLHLETRGVQTVSDLGGWRGGDESTRQLTNNLITKLHETGYSTKGIQSKIKSILTIDISQALENLRSGNFDKFKPVPIDLMRNAWAPDSSTSQSNSTIAGDLSISTIRSSVYDESPLDHQAFRKRQVEIETDTPARPKRVRLGSDEMTPFVLPRTSISDSSDHPTLLRRQSSSSNIPVSALVHATAEGGFTPINRINFSQIVPSPATVSVEQQTPTIPRIQAVIEPISNTKSPASTKMAVERPRSPASTIDQLDQHERQEQDMSSVDEFQSTADDAVEIFVEGRLNSFRQTIQDLRNELVETRQAQVNHATIVEKARDEFDNFKKDFHEDYCHVRNITRENTQRIKALESDPKTTPDATAHVQTVQQQLEDAKTTVTLLSNLLQYRDGGLSDQIDGLIESRASELDAAATEKVNDLETRMSTSVEELGTKLDSDMKQLATANEEVKERMDKLEAKMDSVDADVKEIMNAISAIMLKVMGSRSSAKNIA</sequence>
<evidence type="ECO:0000256" key="1">
    <source>
        <dbReference type="SAM" id="Coils"/>
    </source>
</evidence>
<dbReference type="AlphaFoldDB" id="A0AAV9UFG8"/>
<comment type="caution">
    <text evidence="3">The sequence shown here is derived from an EMBL/GenBank/DDBJ whole genome shotgun (WGS) entry which is preliminary data.</text>
</comment>
<feature type="region of interest" description="Disordered" evidence="2">
    <location>
        <begin position="193"/>
        <end position="277"/>
    </location>
</feature>
<reference evidence="3 4" key="1">
    <citation type="submission" date="2019-10" db="EMBL/GenBank/DDBJ databases">
        <authorList>
            <person name="Palmer J.M."/>
        </authorList>
    </citation>
    <scope>NUCLEOTIDE SEQUENCE [LARGE SCALE GENOMIC DNA]</scope>
    <source>
        <strain evidence="3 4">TWF696</strain>
    </source>
</reference>
<dbReference type="EMBL" id="JAVHNQ010000009">
    <property type="protein sequence ID" value="KAK6338812.1"/>
    <property type="molecule type" value="Genomic_DNA"/>
</dbReference>
<evidence type="ECO:0000313" key="3">
    <source>
        <dbReference type="EMBL" id="KAK6338812.1"/>
    </source>
</evidence>
<evidence type="ECO:0000256" key="2">
    <source>
        <dbReference type="SAM" id="MobiDB-lite"/>
    </source>
</evidence>
<keyword evidence="4" id="KW-1185">Reference proteome</keyword>
<feature type="compositionally biased region" description="Polar residues" evidence="2">
    <location>
        <begin position="266"/>
        <end position="277"/>
    </location>
</feature>
<name>A0AAV9UFG8_9PEZI</name>
<feature type="region of interest" description="Disordered" evidence="2">
    <location>
        <begin position="557"/>
        <end position="595"/>
    </location>
</feature>
<feature type="compositionally biased region" description="Pro residues" evidence="2">
    <location>
        <begin position="193"/>
        <end position="207"/>
    </location>
</feature>
<feature type="compositionally biased region" description="Polar residues" evidence="2">
    <location>
        <begin position="214"/>
        <end position="237"/>
    </location>
</feature>
<protein>
    <submittedName>
        <fullName evidence="3">Uncharacterized protein</fullName>
    </submittedName>
</protein>
<feature type="region of interest" description="Disordered" evidence="2">
    <location>
        <begin position="478"/>
        <end position="498"/>
    </location>
</feature>
<evidence type="ECO:0000313" key="4">
    <source>
        <dbReference type="Proteomes" id="UP001375240"/>
    </source>
</evidence>
<keyword evidence="1" id="KW-0175">Coiled coil</keyword>
<proteinExistence type="predicted"/>
<organism evidence="3 4">
    <name type="scientific">Orbilia brochopaga</name>
    <dbReference type="NCBI Taxonomy" id="3140254"/>
    <lineage>
        <taxon>Eukaryota</taxon>
        <taxon>Fungi</taxon>
        <taxon>Dikarya</taxon>
        <taxon>Ascomycota</taxon>
        <taxon>Pezizomycotina</taxon>
        <taxon>Orbiliomycetes</taxon>
        <taxon>Orbiliales</taxon>
        <taxon>Orbiliaceae</taxon>
        <taxon>Orbilia</taxon>
    </lineage>
</organism>
<feature type="compositionally biased region" description="Polar residues" evidence="2">
    <location>
        <begin position="1"/>
        <end position="10"/>
    </location>
</feature>
<gene>
    <name evidence="3" type="ORF">TWF696_009621</name>
</gene>
<feature type="compositionally biased region" description="Basic and acidic residues" evidence="2">
    <location>
        <begin position="255"/>
        <end position="265"/>
    </location>
</feature>